<accession>A0A3D4VB11</accession>
<keyword evidence="5" id="KW-0804">Transcription</keyword>
<dbReference type="GO" id="GO:0003677">
    <property type="term" value="F:DNA binding"/>
    <property type="evidence" value="ECO:0007669"/>
    <property type="project" value="UniProtKB-KW"/>
</dbReference>
<gene>
    <name evidence="9" type="ORF">DGD08_14035</name>
</gene>
<dbReference type="Gene3D" id="1.10.10.10">
    <property type="entry name" value="Winged helix-like DNA-binding domain superfamily/Winged helix DNA-binding domain"/>
    <property type="match status" value="1"/>
</dbReference>
<evidence type="ECO:0000256" key="6">
    <source>
        <dbReference type="SAM" id="MobiDB-lite"/>
    </source>
</evidence>
<dbReference type="Gene3D" id="1.10.1740.10">
    <property type="match status" value="1"/>
</dbReference>
<dbReference type="InterPro" id="IPR007627">
    <property type="entry name" value="RNA_pol_sigma70_r2"/>
</dbReference>
<evidence type="ECO:0000256" key="1">
    <source>
        <dbReference type="ARBA" id="ARBA00010641"/>
    </source>
</evidence>
<reference evidence="9 10" key="1">
    <citation type="journal article" date="2018" name="Nat. Biotechnol.">
        <title>A standardized bacterial taxonomy based on genome phylogeny substantially revises the tree of life.</title>
        <authorList>
            <person name="Parks D.H."/>
            <person name="Chuvochina M."/>
            <person name="Waite D.W."/>
            <person name="Rinke C."/>
            <person name="Skarshewski A."/>
            <person name="Chaumeil P.A."/>
            <person name="Hugenholtz P."/>
        </authorList>
    </citation>
    <scope>NUCLEOTIDE SEQUENCE [LARGE SCALE GENOMIC DNA]</scope>
    <source>
        <strain evidence="9">UBA8844</strain>
    </source>
</reference>
<dbReference type="EMBL" id="DPIY01000010">
    <property type="protein sequence ID" value="HCT58319.1"/>
    <property type="molecule type" value="Genomic_DNA"/>
</dbReference>
<dbReference type="GO" id="GO:0006352">
    <property type="term" value="P:DNA-templated transcription initiation"/>
    <property type="evidence" value="ECO:0007669"/>
    <property type="project" value="InterPro"/>
</dbReference>
<evidence type="ECO:0000256" key="4">
    <source>
        <dbReference type="ARBA" id="ARBA00023125"/>
    </source>
</evidence>
<feature type="domain" description="RNA polymerase sigma factor 70 region 4 type 2" evidence="8">
    <location>
        <begin position="118"/>
        <end position="169"/>
    </location>
</feature>
<dbReference type="InterPro" id="IPR013249">
    <property type="entry name" value="RNA_pol_sigma70_r4_t2"/>
</dbReference>
<dbReference type="Pfam" id="PF04542">
    <property type="entry name" value="Sigma70_r2"/>
    <property type="match status" value="1"/>
</dbReference>
<evidence type="ECO:0000256" key="5">
    <source>
        <dbReference type="ARBA" id="ARBA00023163"/>
    </source>
</evidence>
<dbReference type="PANTHER" id="PTHR43133">
    <property type="entry name" value="RNA POLYMERASE ECF-TYPE SIGMA FACTO"/>
    <property type="match status" value="1"/>
</dbReference>
<dbReference type="AlphaFoldDB" id="A0A3D4VB11"/>
<dbReference type="InterPro" id="IPR013325">
    <property type="entry name" value="RNA_pol_sigma_r2"/>
</dbReference>
<dbReference type="SUPFAM" id="SSF88659">
    <property type="entry name" value="Sigma3 and sigma4 domains of RNA polymerase sigma factors"/>
    <property type="match status" value="1"/>
</dbReference>
<keyword evidence="4" id="KW-0238">DNA-binding</keyword>
<feature type="compositionally biased region" description="Polar residues" evidence="6">
    <location>
        <begin position="184"/>
        <end position="193"/>
    </location>
</feature>
<keyword evidence="2" id="KW-0805">Transcription regulation</keyword>
<dbReference type="Proteomes" id="UP000264071">
    <property type="component" value="Unassembled WGS sequence"/>
</dbReference>
<dbReference type="NCBIfam" id="TIGR02937">
    <property type="entry name" value="sigma70-ECF"/>
    <property type="match status" value="1"/>
</dbReference>
<comment type="caution">
    <text evidence="9">The sequence shown here is derived from an EMBL/GenBank/DDBJ whole genome shotgun (WGS) entry which is preliminary data.</text>
</comment>
<evidence type="ECO:0000256" key="2">
    <source>
        <dbReference type="ARBA" id="ARBA00023015"/>
    </source>
</evidence>
<dbReference type="OMA" id="TENWVRV"/>
<dbReference type="PANTHER" id="PTHR43133:SF8">
    <property type="entry name" value="RNA POLYMERASE SIGMA FACTOR HI_1459-RELATED"/>
    <property type="match status" value="1"/>
</dbReference>
<sequence>MTDAELVVRTRAGDPEAFGTLVSRYYNACWRFAYHMLGERADAEDVVQESFLRAYLAIARYDERDQFRGWLFRILTNQCRNALTSRGRRTRRFVQDDIALETAPAAPPGPATGVEDAALIRALGQLDPAQREALLLKYAEGLEYSEMSAMTGAGESALKMRVKRGSERLRALLGRSFEDLPPNASRSPGEPST</sequence>
<name>A0A3D4VB11_9BACT</name>
<keyword evidence="3" id="KW-0731">Sigma factor</keyword>
<comment type="similarity">
    <text evidence="1">Belongs to the sigma-70 factor family. ECF subfamily.</text>
</comment>
<dbReference type="Pfam" id="PF08281">
    <property type="entry name" value="Sigma70_r4_2"/>
    <property type="match status" value="1"/>
</dbReference>
<dbReference type="InterPro" id="IPR013324">
    <property type="entry name" value="RNA_pol_sigma_r3/r4-like"/>
</dbReference>
<evidence type="ECO:0000259" key="7">
    <source>
        <dbReference type="Pfam" id="PF04542"/>
    </source>
</evidence>
<evidence type="ECO:0000313" key="10">
    <source>
        <dbReference type="Proteomes" id="UP000264071"/>
    </source>
</evidence>
<dbReference type="CDD" id="cd06171">
    <property type="entry name" value="Sigma70_r4"/>
    <property type="match status" value="1"/>
</dbReference>
<evidence type="ECO:0000256" key="3">
    <source>
        <dbReference type="ARBA" id="ARBA00023082"/>
    </source>
</evidence>
<feature type="region of interest" description="Disordered" evidence="6">
    <location>
        <begin position="173"/>
        <end position="193"/>
    </location>
</feature>
<evidence type="ECO:0000259" key="8">
    <source>
        <dbReference type="Pfam" id="PF08281"/>
    </source>
</evidence>
<dbReference type="SUPFAM" id="SSF88946">
    <property type="entry name" value="Sigma2 domain of RNA polymerase sigma factors"/>
    <property type="match status" value="1"/>
</dbReference>
<dbReference type="InterPro" id="IPR014284">
    <property type="entry name" value="RNA_pol_sigma-70_dom"/>
</dbReference>
<evidence type="ECO:0000313" key="9">
    <source>
        <dbReference type="EMBL" id="HCT58319.1"/>
    </source>
</evidence>
<organism evidence="9 10">
    <name type="scientific">Gemmatimonas aurantiaca</name>
    <dbReference type="NCBI Taxonomy" id="173480"/>
    <lineage>
        <taxon>Bacteria</taxon>
        <taxon>Pseudomonadati</taxon>
        <taxon>Gemmatimonadota</taxon>
        <taxon>Gemmatimonadia</taxon>
        <taxon>Gemmatimonadales</taxon>
        <taxon>Gemmatimonadaceae</taxon>
        <taxon>Gemmatimonas</taxon>
    </lineage>
</organism>
<dbReference type="InterPro" id="IPR036388">
    <property type="entry name" value="WH-like_DNA-bd_sf"/>
</dbReference>
<proteinExistence type="inferred from homology"/>
<protein>
    <submittedName>
        <fullName evidence="9">RNA polymerase sigma factor</fullName>
    </submittedName>
</protein>
<feature type="domain" description="RNA polymerase sigma-70 region 2" evidence="7">
    <location>
        <begin position="21"/>
        <end position="89"/>
    </location>
</feature>
<dbReference type="GO" id="GO:0016987">
    <property type="term" value="F:sigma factor activity"/>
    <property type="evidence" value="ECO:0007669"/>
    <property type="project" value="UniProtKB-KW"/>
</dbReference>
<dbReference type="InterPro" id="IPR039425">
    <property type="entry name" value="RNA_pol_sigma-70-like"/>
</dbReference>